<organism evidence="1 2">
    <name type="scientific">Protopolystoma xenopodis</name>
    <dbReference type="NCBI Taxonomy" id="117903"/>
    <lineage>
        <taxon>Eukaryota</taxon>
        <taxon>Metazoa</taxon>
        <taxon>Spiralia</taxon>
        <taxon>Lophotrochozoa</taxon>
        <taxon>Platyhelminthes</taxon>
        <taxon>Monogenea</taxon>
        <taxon>Polyopisthocotylea</taxon>
        <taxon>Polystomatidea</taxon>
        <taxon>Polystomatidae</taxon>
        <taxon>Protopolystoma</taxon>
    </lineage>
</organism>
<comment type="caution">
    <text evidence="1">The sequence shown here is derived from an EMBL/GenBank/DDBJ whole genome shotgun (WGS) entry which is preliminary data.</text>
</comment>
<accession>A0A3S5ACX5</accession>
<evidence type="ECO:0000313" key="2">
    <source>
        <dbReference type="Proteomes" id="UP000784294"/>
    </source>
</evidence>
<name>A0A3S5ACX5_9PLAT</name>
<reference evidence="1" key="1">
    <citation type="submission" date="2018-11" db="EMBL/GenBank/DDBJ databases">
        <authorList>
            <consortium name="Pathogen Informatics"/>
        </authorList>
    </citation>
    <scope>NUCLEOTIDE SEQUENCE</scope>
</reference>
<dbReference type="AlphaFoldDB" id="A0A3S5ACX5"/>
<protein>
    <submittedName>
        <fullName evidence="1">Uncharacterized protein</fullName>
    </submittedName>
</protein>
<sequence length="89" mass="9639">MLIGHWVVSNRPGSRLHECALGLQRHLEMRLSEMGILPESHSSTPLTTLAGSTGVTETLATTARPTLDTADGSLCTVTKRRRITTLART</sequence>
<dbReference type="OrthoDB" id="332390at2759"/>
<proteinExistence type="predicted"/>
<gene>
    <name evidence="1" type="ORF">PXEA_LOCUS14156</name>
</gene>
<evidence type="ECO:0000313" key="1">
    <source>
        <dbReference type="EMBL" id="VEL20716.1"/>
    </source>
</evidence>
<dbReference type="Proteomes" id="UP000784294">
    <property type="component" value="Unassembled WGS sequence"/>
</dbReference>
<keyword evidence="2" id="KW-1185">Reference proteome</keyword>
<dbReference type="EMBL" id="CAAALY010047704">
    <property type="protein sequence ID" value="VEL20716.1"/>
    <property type="molecule type" value="Genomic_DNA"/>
</dbReference>